<dbReference type="CDD" id="cd04301">
    <property type="entry name" value="NAT_SF"/>
    <property type="match status" value="1"/>
</dbReference>
<dbReference type="PANTHER" id="PTHR42791">
    <property type="entry name" value="GNAT FAMILY ACETYLTRANSFERASE"/>
    <property type="match status" value="1"/>
</dbReference>
<dbReference type="InterPro" id="IPR052523">
    <property type="entry name" value="Trichothecene_AcTrans"/>
</dbReference>
<proteinExistence type="predicted"/>
<feature type="domain" description="N-acetyltransferase" evidence="1">
    <location>
        <begin position="3"/>
        <end position="205"/>
    </location>
</feature>
<accession>W6QLE4</accession>
<evidence type="ECO:0000259" key="1">
    <source>
        <dbReference type="PROSITE" id="PS51186"/>
    </source>
</evidence>
<dbReference type="InterPro" id="IPR000182">
    <property type="entry name" value="GNAT_dom"/>
</dbReference>
<dbReference type="AlphaFoldDB" id="W6QLE4"/>
<keyword evidence="3" id="KW-1185">Reference proteome</keyword>
<dbReference type="Gene3D" id="3.40.630.30">
    <property type="match status" value="1"/>
</dbReference>
<dbReference type="Pfam" id="PF00583">
    <property type="entry name" value="Acetyltransf_1"/>
    <property type="match status" value="1"/>
</dbReference>
<dbReference type="Proteomes" id="UP000030686">
    <property type="component" value="Unassembled WGS sequence"/>
</dbReference>
<name>W6QLE4_PENRF</name>
<keyword evidence="2" id="KW-0808">Transferase</keyword>
<protein>
    <submittedName>
        <fullName evidence="2">Acyl-CoA N-acyltransferase</fullName>
    </submittedName>
</protein>
<dbReference type="STRING" id="1365484.W6QLE4"/>
<gene>
    <name evidence="2" type="ORF">PROQFM164_S02g000526</name>
</gene>
<dbReference type="OrthoDB" id="2744543at2759"/>
<sequence>MGFVVVPATLPDIRAIYDVWFAAFKGQLILDLIYPGTDLNDEAFRKVHTEGTLEYWKGLSMEHTFQCIDTDTGKIAGMATWQVYWRERTAEERQKPWIGWLEGDQRERAEGFLGQLWEKREKWIGPKRHVYCHTVAVHPEYQGKGVGARLMQWGMSVAEQLNVPIYLESTVEGVPLYQKLGFQTLSEDILFKPEITRVDKEVRAPLMVKMPIAAGNMTFEEWVEDKSPSVKAT</sequence>
<evidence type="ECO:0000313" key="2">
    <source>
        <dbReference type="EMBL" id="CDM30377.1"/>
    </source>
</evidence>
<reference evidence="2" key="1">
    <citation type="journal article" date="2014" name="Nat. Commun.">
        <title>Multiple recent horizontal transfers of a large genomic region in cheese making fungi.</title>
        <authorList>
            <person name="Cheeseman K."/>
            <person name="Ropars J."/>
            <person name="Renault P."/>
            <person name="Dupont J."/>
            <person name="Gouzy J."/>
            <person name="Branca A."/>
            <person name="Abraham A.L."/>
            <person name="Ceppi M."/>
            <person name="Conseiller E."/>
            <person name="Debuchy R."/>
            <person name="Malagnac F."/>
            <person name="Goarin A."/>
            <person name="Silar P."/>
            <person name="Lacoste S."/>
            <person name="Sallet E."/>
            <person name="Bensimon A."/>
            <person name="Giraud T."/>
            <person name="Brygoo Y."/>
        </authorList>
    </citation>
    <scope>NUCLEOTIDE SEQUENCE [LARGE SCALE GENOMIC DNA]</scope>
    <source>
        <strain evidence="2">FM164</strain>
    </source>
</reference>
<dbReference type="PANTHER" id="PTHR42791:SF17">
    <property type="entry name" value="ACETYLTRANSFERASE, GNAT FAMILY FAMILY (AFU_ORTHOLOGUE AFUA_8G05690)"/>
    <property type="match status" value="1"/>
</dbReference>
<dbReference type="OMA" id="RRYIYCH"/>
<evidence type="ECO:0000313" key="3">
    <source>
        <dbReference type="Proteomes" id="UP000030686"/>
    </source>
</evidence>
<dbReference type="SUPFAM" id="SSF55729">
    <property type="entry name" value="Acyl-CoA N-acyltransferases (Nat)"/>
    <property type="match status" value="1"/>
</dbReference>
<dbReference type="PROSITE" id="PS51186">
    <property type="entry name" value="GNAT"/>
    <property type="match status" value="1"/>
</dbReference>
<organism evidence="2 3">
    <name type="scientific">Penicillium roqueforti (strain FM164)</name>
    <dbReference type="NCBI Taxonomy" id="1365484"/>
    <lineage>
        <taxon>Eukaryota</taxon>
        <taxon>Fungi</taxon>
        <taxon>Dikarya</taxon>
        <taxon>Ascomycota</taxon>
        <taxon>Pezizomycotina</taxon>
        <taxon>Eurotiomycetes</taxon>
        <taxon>Eurotiomycetidae</taxon>
        <taxon>Eurotiales</taxon>
        <taxon>Aspergillaceae</taxon>
        <taxon>Penicillium</taxon>
    </lineage>
</organism>
<keyword evidence="2" id="KW-0012">Acyltransferase</keyword>
<dbReference type="EMBL" id="HG792016">
    <property type="protein sequence ID" value="CDM30377.1"/>
    <property type="molecule type" value="Genomic_DNA"/>
</dbReference>
<dbReference type="InterPro" id="IPR016181">
    <property type="entry name" value="Acyl_CoA_acyltransferase"/>
</dbReference>
<dbReference type="GO" id="GO:0016747">
    <property type="term" value="F:acyltransferase activity, transferring groups other than amino-acyl groups"/>
    <property type="evidence" value="ECO:0007669"/>
    <property type="project" value="InterPro"/>
</dbReference>